<dbReference type="Gene3D" id="3.40.50.300">
    <property type="entry name" value="P-loop containing nucleotide triphosphate hydrolases"/>
    <property type="match status" value="1"/>
</dbReference>
<name>A0ABY5JUS5_9BACI</name>
<evidence type="ECO:0000256" key="1">
    <source>
        <dbReference type="ARBA" id="ARBA00005417"/>
    </source>
</evidence>
<dbReference type="PANTHER" id="PTHR43335:SF4">
    <property type="entry name" value="ABC TRANSPORTER, ATP-BINDING PROTEIN"/>
    <property type="match status" value="1"/>
</dbReference>
<gene>
    <name evidence="6" type="ORF">NP439_22815</name>
</gene>
<feature type="domain" description="ABC transporter" evidence="5">
    <location>
        <begin position="4"/>
        <end position="232"/>
    </location>
</feature>
<dbReference type="InterPro" id="IPR003439">
    <property type="entry name" value="ABC_transporter-like_ATP-bd"/>
</dbReference>
<keyword evidence="3" id="KW-0547">Nucleotide-binding</keyword>
<keyword evidence="2" id="KW-0813">Transport</keyword>
<dbReference type="InterPro" id="IPR027417">
    <property type="entry name" value="P-loop_NTPase"/>
</dbReference>
<dbReference type="SUPFAM" id="SSF52540">
    <property type="entry name" value="P-loop containing nucleoside triphosphate hydrolases"/>
    <property type="match status" value="1"/>
</dbReference>
<evidence type="ECO:0000256" key="4">
    <source>
        <dbReference type="ARBA" id="ARBA00022840"/>
    </source>
</evidence>
<dbReference type="RefSeq" id="WP_256708026.1">
    <property type="nucleotide sequence ID" value="NZ_CP101914.1"/>
</dbReference>
<sequence length="311" mass="34328">MNILEVNNVSKSFGSKEVLDGLDLSVPTGSIFGFVGGNGAGKTTTMKLILGLEETSKGDIFVSGEKVTFGNTKTNRITGYLSDVPEFYNYMSAEEYLSFCGEITGLTKENRKQKIKETMALVGLEGNKKRIKGFSRGMKQRLGIAQAMLNDPELLICDEPTSALDPEGRNEFLELLASLKGKMTILFSTHILGDVERICDYVGILHEGKLKVSSSIEELKQIYAKPQIELVFDETADFTALAAELHALKKQESITEVESVKGRNQVIITYNKGYAETAGLLLENFKANKMMPVSLRKMNPSLESIFLEVIQ</sequence>
<dbReference type="PANTHER" id="PTHR43335">
    <property type="entry name" value="ABC TRANSPORTER, ATP-BINDING PROTEIN"/>
    <property type="match status" value="1"/>
</dbReference>
<comment type="similarity">
    <text evidence="1">Belongs to the ABC transporter superfamily.</text>
</comment>
<protein>
    <submittedName>
        <fullName evidence="6">ABC transporter ATP-binding protein</fullName>
    </submittedName>
</protein>
<reference evidence="6" key="1">
    <citation type="submission" date="2022-07" db="EMBL/GenBank/DDBJ databases">
        <title>FELIX.</title>
        <authorList>
            <person name="Wan K.H."/>
            <person name="Park S."/>
            <person name="Lawrence Q."/>
            <person name="Eichenberger J.P."/>
            <person name="Booth B.W."/>
            <person name="Piaggio A.J."/>
            <person name="Chandler J.C."/>
            <person name="Franklin A.B."/>
            <person name="Celniker S.E."/>
        </authorList>
    </citation>
    <scope>NUCLEOTIDE SEQUENCE</scope>
    <source>
        <strain evidence="6">QA-1986 374</strain>
    </source>
</reference>
<proteinExistence type="inferred from homology"/>
<organism evidence="6 7">
    <name type="scientific">Oceanobacillus jeddahense</name>
    <dbReference type="NCBI Taxonomy" id="1462527"/>
    <lineage>
        <taxon>Bacteria</taxon>
        <taxon>Bacillati</taxon>
        <taxon>Bacillota</taxon>
        <taxon>Bacilli</taxon>
        <taxon>Bacillales</taxon>
        <taxon>Bacillaceae</taxon>
        <taxon>Oceanobacillus</taxon>
    </lineage>
</organism>
<keyword evidence="4 6" id="KW-0067">ATP-binding</keyword>
<evidence type="ECO:0000259" key="5">
    <source>
        <dbReference type="PROSITE" id="PS50893"/>
    </source>
</evidence>
<dbReference type="SMART" id="SM00382">
    <property type="entry name" value="AAA"/>
    <property type="match status" value="1"/>
</dbReference>
<evidence type="ECO:0000313" key="6">
    <source>
        <dbReference type="EMBL" id="UUI02831.1"/>
    </source>
</evidence>
<dbReference type="Pfam" id="PF00005">
    <property type="entry name" value="ABC_tran"/>
    <property type="match status" value="1"/>
</dbReference>
<evidence type="ECO:0000256" key="3">
    <source>
        <dbReference type="ARBA" id="ARBA00022741"/>
    </source>
</evidence>
<dbReference type="InterPro" id="IPR003593">
    <property type="entry name" value="AAA+_ATPase"/>
</dbReference>
<dbReference type="GO" id="GO:0005524">
    <property type="term" value="F:ATP binding"/>
    <property type="evidence" value="ECO:0007669"/>
    <property type="project" value="UniProtKB-KW"/>
</dbReference>
<dbReference type="CDD" id="cd03230">
    <property type="entry name" value="ABC_DR_subfamily_A"/>
    <property type="match status" value="1"/>
</dbReference>
<evidence type="ECO:0000313" key="7">
    <source>
        <dbReference type="Proteomes" id="UP001059773"/>
    </source>
</evidence>
<dbReference type="EMBL" id="CP101914">
    <property type="protein sequence ID" value="UUI02831.1"/>
    <property type="molecule type" value="Genomic_DNA"/>
</dbReference>
<evidence type="ECO:0000256" key="2">
    <source>
        <dbReference type="ARBA" id="ARBA00022448"/>
    </source>
</evidence>
<accession>A0ABY5JUS5</accession>
<keyword evidence="7" id="KW-1185">Reference proteome</keyword>
<dbReference type="Proteomes" id="UP001059773">
    <property type="component" value="Chromosome"/>
</dbReference>
<dbReference type="PROSITE" id="PS50893">
    <property type="entry name" value="ABC_TRANSPORTER_2"/>
    <property type="match status" value="1"/>
</dbReference>